<organism evidence="2 3">
    <name type="scientific">Vitis rotundifolia</name>
    <name type="common">Muscadine grape</name>
    <dbReference type="NCBI Taxonomy" id="103349"/>
    <lineage>
        <taxon>Eukaryota</taxon>
        <taxon>Viridiplantae</taxon>
        <taxon>Streptophyta</taxon>
        <taxon>Embryophyta</taxon>
        <taxon>Tracheophyta</taxon>
        <taxon>Spermatophyta</taxon>
        <taxon>Magnoliopsida</taxon>
        <taxon>eudicotyledons</taxon>
        <taxon>Gunneridae</taxon>
        <taxon>Pentapetalae</taxon>
        <taxon>rosids</taxon>
        <taxon>Vitales</taxon>
        <taxon>Vitaceae</taxon>
        <taxon>Viteae</taxon>
        <taxon>Vitis</taxon>
    </lineage>
</organism>
<proteinExistence type="predicted"/>
<evidence type="ECO:0000313" key="3">
    <source>
        <dbReference type="Proteomes" id="UP001168098"/>
    </source>
</evidence>
<dbReference type="PANTHER" id="PTHR33509:SF21">
    <property type="entry name" value="OS02G0564600 PROTEIN"/>
    <property type="match status" value="1"/>
</dbReference>
<name>A0AA39DQB5_VITRO</name>
<feature type="signal peptide" evidence="1">
    <location>
        <begin position="1"/>
        <end position="21"/>
    </location>
</feature>
<evidence type="ECO:0000313" key="2">
    <source>
        <dbReference type="EMBL" id="KAJ9691825.1"/>
    </source>
</evidence>
<evidence type="ECO:0008006" key="4">
    <source>
        <dbReference type="Google" id="ProtNLM"/>
    </source>
</evidence>
<gene>
    <name evidence="2" type="ORF">PVL29_011103</name>
</gene>
<comment type="caution">
    <text evidence="2">The sequence shown here is derived from an EMBL/GenBank/DDBJ whole genome shotgun (WGS) entry which is preliminary data.</text>
</comment>
<accession>A0AA39DQB5</accession>
<dbReference type="Pfam" id="PF03242">
    <property type="entry name" value="LEA_3a"/>
    <property type="match status" value="1"/>
</dbReference>
<feature type="chain" id="PRO_5041424266" description="Late embryogenesis abundant protein" evidence="1">
    <location>
        <begin position="22"/>
        <end position="93"/>
    </location>
</feature>
<sequence length="93" mass="10437">MAKVPIKGFLLFCSRRSFAVAAETAEVQPAASAVRKAMDSTTTLDSKTEPAVQQKESVWMKDPKTGNWIPEAHFDDTDLEALREKFLPRRPPF</sequence>
<protein>
    <recommendedName>
        <fullName evidence="4">Late embryogenesis abundant protein</fullName>
    </recommendedName>
</protein>
<evidence type="ECO:0000256" key="1">
    <source>
        <dbReference type="SAM" id="SignalP"/>
    </source>
</evidence>
<dbReference type="EMBL" id="JARBHA010000009">
    <property type="protein sequence ID" value="KAJ9691825.1"/>
    <property type="molecule type" value="Genomic_DNA"/>
</dbReference>
<keyword evidence="1" id="KW-0732">Signal</keyword>
<keyword evidence="3" id="KW-1185">Reference proteome</keyword>
<dbReference type="PANTHER" id="PTHR33509">
    <property type="entry name" value="LATE EMBRYOGENIS ABUNDANT PROTEIN 2-RELATED"/>
    <property type="match status" value="1"/>
</dbReference>
<dbReference type="AlphaFoldDB" id="A0AA39DQB5"/>
<reference evidence="2 3" key="1">
    <citation type="journal article" date="2023" name="BMC Biotechnol.">
        <title>Vitis rotundifolia cv Carlos genome sequencing.</title>
        <authorList>
            <person name="Huff M."/>
            <person name="Hulse-Kemp A."/>
            <person name="Scheffler B."/>
            <person name="Youngblood R."/>
            <person name="Simpson S."/>
            <person name="Babiker E."/>
            <person name="Staton M."/>
        </authorList>
    </citation>
    <scope>NUCLEOTIDE SEQUENCE [LARGE SCALE GENOMIC DNA]</scope>
    <source>
        <tissue evidence="2">Leaf</tissue>
    </source>
</reference>
<dbReference type="InterPro" id="IPR004926">
    <property type="entry name" value="LEA_3a"/>
</dbReference>
<dbReference type="Proteomes" id="UP001168098">
    <property type="component" value="Unassembled WGS sequence"/>
</dbReference>